<dbReference type="AlphaFoldDB" id="A0A6G1GJ96"/>
<feature type="region of interest" description="Disordered" evidence="1">
    <location>
        <begin position="1"/>
        <end position="31"/>
    </location>
</feature>
<evidence type="ECO:0000313" key="3">
    <source>
        <dbReference type="Proteomes" id="UP000800041"/>
    </source>
</evidence>
<protein>
    <submittedName>
        <fullName evidence="2">Uncharacterized protein</fullName>
    </submittedName>
</protein>
<feature type="compositionally biased region" description="Basic and acidic residues" evidence="1">
    <location>
        <begin position="292"/>
        <end position="301"/>
    </location>
</feature>
<keyword evidence="3" id="KW-1185">Reference proteome</keyword>
<evidence type="ECO:0000313" key="2">
    <source>
        <dbReference type="EMBL" id="KAF1980817.1"/>
    </source>
</evidence>
<accession>A0A6G1GJ96</accession>
<sequence length="301" mass="32511">MVFKSTRMMDSIINPRDGDCGGSHLASSAQTRLHVPLRRRGPPPASPPWQATAAVSVIPEAHTSEAITVVSSAPTHAVNASIATTEPPASVSLSVAATEPVSQTGSRNSGLLLSRWAPRSRSVAPVQTSCPPSATVQAIQDVPAIDDEVPVATSEPVINEHWSSRRTTSPTRLRTMALLPAPLPPPRRNLLQARYFDGPVSGDDAEDDEASFARSMQELTDDLANWGLDGTSEENQTQRQTVSTEREMAAVNDCYKQTDRVAYFEKEYEPLYIYNGPGKTSKPVFKPQDSPHGLESRVEGA</sequence>
<proteinExistence type="predicted"/>
<organism evidence="2 3">
    <name type="scientific">Aulographum hederae CBS 113979</name>
    <dbReference type="NCBI Taxonomy" id="1176131"/>
    <lineage>
        <taxon>Eukaryota</taxon>
        <taxon>Fungi</taxon>
        <taxon>Dikarya</taxon>
        <taxon>Ascomycota</taxon>
        <taxon>Pezizomycotina</taxon>
        <taxon>Dothideomycetes</taxon>
        <taxon>Pleosporomycetidae</taxon>
        <taxon>Aulographales</taxon>
        <taxon>Aulographaceae</taxon>
    </lineage>
</organism>
<feature type="region of interest" description="Disordered" evidence="1">
    <location>
        <begin position="275"/>
        <end position="301"/>
    </location>
</feature>
<dbReference type="Proteomes" id="UP000800041">
    <property type="component" value="Unassembled WGS sequence"/>
</dbReference>
<reference evidence="2" key="1">
    <citation type="journal article" date="2020" name="Stud. Mycol.">
        <title>101 Dothideomycetes genomes: a test case for predicting lifestyles and emergence of pathogens.</title>
        <authorList>
            <person name="Haridas S."/>
            <person name="Albert R."/>
            <person name="Binder M."/>
            <person name="Bloem J."/>
            <person name="Labutti K."/>
            <person name="Salamov A."/>
            <person name="Andreopoulos B."/>
            <person name="Baker S."/>
            <person name="Barry K."/>
            <person name="Bills G."/>
            <person name="Bluhm B."/>
            <person name="Cannon C."/>
            <person name="Castanera R."/>
            <person name="Culley D."/>
            <person name="Daum C."/>
            <person name="Ezra D."/>
            <person name="Gonzalez J."/>
            <person name="Henrissat B."/>
            <person name="Kuo A."/>
            <person name="Liang C."/>
            <person name="Lipzen A."/>
            <person name="Lutzoni F."/>
            <person name="Magnuson J."/>
            <person name="Mondo S."/>
            <person name="Nolan M."/>
            <person name="Ohm R."/>
            <person name="Pangilinan J."/>
            <person name="Park H.-J."/>
            <person name="Ramirez L."/>
            <person name="Alfaro M."/>
            <person name="Sun H."/>
            <person name="Tritt A."/>
            <person name="Yoshinaga Y."/>
            <person name="Zwiers L.-H."/>
            <person name="Turgeon B."/>
            <person name="Goodwin S."/>
            <person name="Spatafora J."/>
            <person name="Crous P."/>
            <person name="Grigoriev I."/>
        </authorList>
    </citation>
    <scope>NUCLEOTIDE SEQUENCE</scope>
    <source>
        <strain evidence="2">CBS 113979</strain>
    </source>
</reference>
<evidence type="ECO:0000256" key="1">
    <source>
        <dbReference type="SAM" id="MobiDB-lite"/>
    </source>
</evidence>
<gene>
    <name evidence="2" type="ORF">K402DRAFT_468015</name>
</gene>
<name>A0A6G1GJ96_9PEZI</name>
<dbReference type="EMBL" id="ML977219">
    <property type="protein sequence ID" value="KAF1980817.1"/>
    <property type="molecule type" value="Genomic_DNA"/>
</dbReference>